<proteinExistence type="predicted"/>
<dbReference type="InterPro" id="IPR052910">
    <property type="entry name" value="ABC-Purine-Binding"/>
</dbReference>
<feature type="signal peptide" evidence="2">
    <location>
        <begin position="1"/>
        <end position="25"/>
    </location>
</feature>
<gene>
    <name evidence="4" type="ORF">OIN59_16385</name>
</gene>
<evidence type="ECO:0000259" key="3">
    <source>
        <dbReference type="Pfam" id="PF02608"/>
    </source>
</evidence>
<dbReference type="CDD" id="cd19963">
    <property type="entry name" value="PBP1_BMP-like"/>
    <property type="match status" value="1"/>
</dbReference>
<dbReference type="Gene3D" id="3.40.50.2300">
    <property type="match status" value="2"/>
</dbReference>
<accession>A0ABT5S108</accession>
<evidence type="ECO:0000313" key="5">
    <source>
        <dbReference type="Proteomes" id="UP001148932"/>
    </source>
</evidence>
<organism evidence="4 5">
    <name type="scientific">Acidovorax benzenivorans</name>
    <dbReference type="NCBI Taxonomy" id="2987520"/>
    <lineage>
        <taxon>Bacteria</taxon>
        <taxon>Pseudomonadati</taxon>
        <taxon>Pseudomonadota</taxon>
        <taxon>Betaproteobacteria</taxon>
        <taxon>Burkholderiales</taxon>
        <taxon>Comamonadaceae</taxon>
        <taxon>Acidovorax</taxon>
    </lineage>
</organism>
<dbReference type="PANTHER" id="PTHR43208:SF1">
    <property type="entry name" value="ABC TRANSPORTER SUBSTRATE-BINDING PROTEIN"/>
    <property type="match status" value="1"/>
</dbReference>
<sequence length="361" mass="39769">MQRRQLLTRALASASIAALPTLGRAAPSGKPLKIGFVYSGPVSDVGWSFQHDLGRRMVEKEFGKQVETVFVESVPEGPDAERVIRQLASDGCGMVFTTSFGFMDPTVRVAADFPQVAFEHCSGYKTAANVGVYQTRFYEGAYLLGTIAGRVTKTNTLGYVAPFPIPEVIRNLDAFVLGARSVNPKVTAKVVWINSWYDPVRERDAAQALINQGVDTLYQNTDSPAIVQLAESKGLYAFGQDSDMSRFGPRAHLTGNVLNWGVYYVHKVRQKLAGQWKPEDTKWGMKEGIVQLAPFSKQLPRDVAEQVEKQRAAIVAGQFHPFTGPVKDQAGKQRLAAGQTLPESELWTMKWYVDGIVGQQP</sequence>
<feature type="domain" description="ABC transporter substrate-binding protein PnrA-like" evidence="3">
    <location>
        <begin position="33"/>
        <end position="313"/>
    </location>
</feature>
<comment type="caution">
    <text evidence="4">The sequence shown here is derived from an EMBL/GenBank/DDBJ whole genome shotgun (WGS) entry which is preliminary data.</text>
</comment>
<dbReference type="InterPro" id="IPR003760">
    <property type="entry name" value="PnrA-like"/>
</dbReference>
<dbReference type="Proteomes" id="UP001148932">
    <property type="component" value="Unassembled WGS sequence"/>
</dbReference>
<keyword evidence="1 2" id="KW-0732">Signal</keyword>
<evidence type="ECO:0000313" key="4">
    <source>
        <dbReference type="EMBL" id="MDD2179017.1"/>
    </source>
</evidence>
<protein>
    <submittedName>
        <fullName evidence="4">BMP family ABC transporter substrate-binding protein</fullName>
    </submittedName>
</protein>
<keyword evidence="5" id="KW-1185">Reference proteome</keyword>
<dbReference type="RefSeq" id="WP_274112136.1">
    <property type="nucleotide sequence ID" value="NZ_JAPCKI010000009.1"/>
</dbReference>
<dbReference type="EMBL" id="JAPCKI010000009">
    <property type="protein sequence ID" value="MDD2179017.1"/>
    <property type="molecule type" value="Genomic_DNA"/>
</dbReference>
<evidence type="ECO:0000256" key="1">
    <source>
        <dbReference type="ARBA" id="ARBA00022729"/>
    </source>
</evidence>
<dbReference type="PANTHER" id="PTHR43208">
    <property type="entry name" value="ABC TRANSPORTER SUBSTRATE-BINDING PROTEIN"/>
    <property type="match status" value="1"/>
</dbReference>
<feature type="chain" id="PRO_5046469076" evidence="2">
    <location>
        <begin position="26"/>
        <end position="361"/>
    </location>
</feature>
<name>A0ABT5S108_9BURK</name>
<dbReference type="Pfam" id="PF02608">
    <property type="entry name" value="Bmp"/>
    <property type="match status" value="1"/>
</dbReference>
<reference evidence="4" key="1">
    <citation type="submission" date="2022-10" db="EMBL/GenBank/DDBJ databases">
        <title>Description of microaerobic benzene degrading bacteria.</title>
        <authorList>
            <person name="Bedics A."/>
            <person name="Tancsics A."/>
            <person name="Banerjee S."/>
        </authorList>
    </citation>
    <scope>NUCLEOTIDE SEQUENCE</scope>
    <source>
        <strain evidence="4">D2M1</strain>
    </source>
</reference>
<evidence type="ECO:0000256" key="2">
    <source>
        <dbReference type="SAM" id="SignalP"/>
    </source>
</evidence>